<evidence type="ECO:0000313" key="3">
    <source>
        <dbReference type="Proteomes" id="UP001206067"/>
    </source>
</evidence>
<evidence type="ECO:0000313" key="2">
    <source>
        <dbReference type="EMBL" id="MCR2833177.1"/>
    </source>
</evidence>
<dbReference type="EMBL" id="JANKHH010000003">
    <property type="protein sequence ID" value="MCR2833177.1"/>
    <property type="molecule type" value="Genomic_DNA"/>
</dbReference>
<keyword evidence="3" id="KW-1185">Reference proteome</keyword>
<evidence type="ECO:0000259" key="1">
    <source>
        <dbReference type="Pfam" id="PF02602"/>
    </source>
</evidence>
<reference evidence="2 3" key="1">
    <citation type="submission" date="2022-08" db="EMBL/GenBank/DDBJ databases">
        <title>Polyphasic taxonomy analysis of Qipengyuania sp.RS5-5.</title>
        <authorList>
            <person name="Xamxidin M."/>
            <person name="Wu M."/>
        </authorList>
    </citation>
    <scope>NUCLEOTIDE SEQUENCE [LARGE SCALE GENOMIC DNA]</scope>
    <source>
        <strain evidence="2 3">RS5-5</strain>
    </source>
</reference>
<dbReference type="Proteomes" id="UP001206067">
    <property type="component" value="Unassembled WGS sequence"/>
</dbReference>
<comment type="caution">
    <text evidence="2">The sequence shown here is derived from an EMBL/GenBank/DDBJ whole genome shotgun (WGS) entry which is preliminary data.</text>
</comment>
<dbReference type="Pfam" id="PF02602">
    <property type="entry name" value="HEM4"/>
    <property type="match status" value="1"/>
</dbReference>
<organism evidence="2 3">
    <name type="scientific">Parerythrobacter lacustris</name>
    <dbReference type="NCBI Taxonomy" id="2969984"/>
    <lineage>
        <taxon>Bacteria</taxon>
        <taxon>Pseudomonadati</taxon>
        <taxon>Pseudomonadota</taxon>
        <taxon>Alphaproteobacteria</taxon>
        <taxon>Sphingomonadales</taxon>
        <taxon>Erythrobacteraceae</taxon>
        <taxon>Parerythrobacter</taxon>
    </lineage>
</organism>
<dbReference type="RefSeq" id="WP_257594947.1">
    <property type="nucleotide sequence ID" value="NZ_JANKHH010000003.1"/>
</dbReference>
<protein>
    <submittedName>
        <fullName evidence="2">Uroporphyrinogen-III synthase</fullName>
    </submittedName>
</protein>
<proteinExistence type="predicted"/>
<gene>
    <name evidence="2" type="ORF">NSO95_04415</name>
</gene>
<dbReference type="InterPro" id="IPR036108">
    <property type="entry name" value="4pyrrol_syn_uPrphyn_synt_sf"/>
</dbReference>
<dbReference type="CDD" id="cd06578">
    <property type="entry name" value="HemD"/>
    <property type="match status" value="1"/>
</dbReference>
<feature type="domain" description="Tetrapyrrole biosynthesis uroporphyrinogen III synthase" evidence="1">
    <location>
        <begin position="22"/>
        <end position="217"/>
    </location>
</feature>
<dbReference type="Gene3D" id="3.40.50.10090">
    <property type="match status" value="1"/>
</dbReference>
<accession>A0ABT1XRY4</accession>
<dbReference type="SUPFAM" id="SSF69618">
    <property type="entry name" value="HemD-like"/>
    <property type="match status" value="1"/>
</dbReference>
<sequence>MSPRVFVFRPEPGFSATLAAGQRLGLVLIGEPLFVIEPVTWDMPAGDFDGLLVGSANAFRNGGAKLAALRHLPVFAVGAATAREAEAMGFAVERVGDGGLQAVLNGLADQPLSLLRLAGEERVALKLPPAISMAERVVYRSAPRTMTADTVDVLRKGGTVLLHSAIAGQHFAAQCDLAGVDRAGLHIAALAPRVAQSVGSGWAEVAIAEEADDMALLALARDMCDKIAGLNG</sequence>
<dbReference type="InterPro" id="IPR003754">
    <property type="entry name" value="4pyrrol_synth_uPrphyn_synth"/>
</dbReference>
<name>A0ABT1XRY4_9SPHN</name>